<dbReference type="PANTHER" id="PTHR12110">
    <property type="entry name" value="HYDROXYPYRUVATE ISOMERASE"/>
    <property type="match status" value="1"/>
</dbReference>
<organism evidence="2 3">
    <name type="scientific">Aquibacillus salsiterrae</name>
    <dbReference type="NCBI Taxonomy" id="2950439"/>
    <lineage>
        <taxon>Bacteria</taxon>
        <taxon>Bacillati</taxon>
        <taxon>Bacillota</taxon>
        <taxon>Bacilli</taxon>
        <taxon>Bacillales</taxon>
        <taxon>Bacillaceae</taxon>
        <taxon>Aquibacillus</taxon>
    </lineage>
</organism>
<comment type="caution">
    <text evidence="2">The sequence shown here is derived from an EMBL/GenBank/DDBJ whole genome shotgun (WGS) entry which is preliminary data.</text>
</comment>
<dbReference type="SUPFAM" id="SSF51658">
    <property type="entry name" value="Xylose isomerase-like"/>
    <property type="match status" value="1"/>
</dbReference>
<evidence type="ECO:0000313" key="3">
    <source>
        <dbReference type="Proteomes" id="UP001145069"/>
    </source>
</evidence>
<gene>
    <name evidence="2" type="ORF">NC799_06790</name>
</gene>
<dbReference type="GO" id="GO:0016853">
    <property type="term" value="F:isomerase activity"/>
    <property type="evidence" value="ECO:0007669"/>
    <property type="project" value="UniProtKB-KW"/>
</dbReference>
<dbReference type="EMBL" id="JAMQKC010000004">
    <property type="protein sequence ID" value="MDC3416622.1"/>
    <property type="molecule type" value="Genomic_DNA"/>
</dbReference>
<sequence length="292" mass="33203">MNYKIGMRLSPNIAKQGLEEATQWAAKVGLDVIDLPYINKEVKEICKNIGLEIGSIDGVGAVGKTKLLSVDKKTRDAAVDKVKNQMVEMSEFGAKVMFMCLIPEDINMTREESFNLWKETFPEIVRSAEENGIFIALEGYPGPAPQYPTIGCTPEMLRAMIKEIPSKHFGFNYDPSHLVRLGIDYLRFLTEFGEYVNYCHGKDAEILTDDLYEFGHLPSTFGHKYDFSEGSWRYTIPGQGEVNWGKVAIRLEKVGYRGPVSIELEDHRYWGSLESERQGIIKAKEHLEIFFK</sequence>
<proteinExistence type="predicted"/>
<evidence type="ECO:0000259" key="1">
    <source>
        <dbReference type="Pfam" id="PF01261"/>
    </source>
</evidence>
<keyword evidence="3" id="KW-1185">Reference proteome</keyword>
<name>A0A9X3WC18_9BACI</name>
<dbReference type="RefSeq" id="WP_272445637.1">
    <property type="nucleotide sequence ID" value="NZ_JAMQKC010000004.1"/>
</dbReference>
<dbReference type="Pfam" id="PF01261">
    <property type="entry name" value="AP_endonuc_2"/>
    <property type="match status" value="1"/>
</dbReference>
<protein>
    <submittedName>
        <fullName evidence="2">Sugar phosphate isomerase/epimerase</fullName>
    </submittedName>
</protein>
<evidence type="ECO:0000313" key="2">
    <source>
        <dbReference type="EMBL" id="MDC3416622.1"/>
    </source>
</evidence>
<dbReference type="AlphaFoldDB" id="A0A9X3WC18"/>
<accession>A0A9X3WC18</accession>
<dbReference type="Proteomes" id="UP001145069">
    <property type="component" value="Unassembled WGS sequence"/>
</dbReference>
<dbReference type="InterPro" id="IPR036237">
    <property type="entry name" value="Xyl_isomerase-like_sf"/>
</dbReference>
<dbReference type="InterPro" id="IPR013022">
    <property type="entry name" value="Xyl_isomerase-like_TIM-brl"/>
</dbReference>
<keyword evidence="2" id="KW-0413">Isomerase</keyword>
<reference evidence="2" key="1">
    <citation type="submission" date="2022-06" db="EMBL/GenBank/DDBJ databases">
        <title>Aquibacillus sp. a new bacterium isolated from soil saline samples.</title>
        <authorList>
            <person name="Galisteo C."/>
            <person name="De La Haba R."/>
            <person name="Sanchez-Porro C."/>
            <person name="Ventosa A."/>
        </authorList>
    </citation>
    <scope>NUCLEOTIDE SEQUENCE</scope>
    <source>
        <strain evidence="2">3ASR75-54</strain>
    </source>
</reference>
<feature type="domain" description="Xylose isomerase-like TIM barrel" evidence="1">
    <location>
        <begin position="30"/>
        <end position="283"/>
    </location>
</feature>
<dbReference type="Gene3D" id="3.20.20.150">
    <property type="entry name" value="Divalent-metal-dependent TIM barrel enzymes"/>
    <property type="match status" value="1"/>
</dbReference>
<dbReference type="PANTHER" id="PTHR12110:SF21">
    <property type="entry name" value="XYLOSE ISOMERASE-LIKE TIM BARREL DOMAIN-CONTAINING PROTEIN"/>
    <property type="match status" value="1"/>
</dbReference>
<dbReference type="InterPro" id="IPR050312">
    <property type="entry name" value="IolE/XylAMocC-like"/>
</dbReference>